<dbReference type="RefSeq" id="WP_171443954.1">
    <property type="nucleotide sequence ID" value="NZ_JABFNS010000120.1"/>
</dbReference>
<dbReference type="EMBL" id="JABFNT010000109">
    <property type="protein sequence ID" value="NOJ82002.1"/>
    <property type="molecule type" value="Genomic_DNA"/>
</dbReference>
<proteinExistence type="predicted"/>
<protein>
    <recommendedName>
        <fullName evidence="4">Lipoprotein</fullName>
    </recommendedName>
</protein>
<evidence type="ECO:0008006" key="4">
    <source>
        <dbReference type="Google" id="ProtNLM"/>
    </source>
</evidence>
<evidence type="ECO:0000313" key="2">
    <source>
        <dbReference type="EMBL" id="NOJ82002.1"/>
    </source>
</evidence>
<dbReference type="PROSITE" id="PS51257">
    <property type="entry name" value="PROKAR_LIPOPROTEIN"/>
    <property type="match status" value="1"/>
</dbReference>
<feature type="chain" id="PRO_5030703666" description="Lipoprotein" evidence="1">
    <location>
        <begin position="19"/>
        <end position="711"/>
    </location>
</feature>
<sequence>MNRIFLACLVLLSGMACTVPSLDELHPCDINDLMGDSVDAFLGDRPTCRALKVSIDYSGFLPGCVLVSARDEASGKASTAEIAGKGGRSGGSLLVSVFAPSSWGDSIQVEARAYEQNCEATPVMTRSIRVSPTTGKVETVTLSLQATDADGDGYVSLLTGGTDCNDNNASIHPGATELCNDIDDNCNGQSDTVDLRLGQDCSEAEGCEGVRACGENGAVICNMPLAVYAYPDADQDGHGDRNAAPVAFCAGIPQGYVVSPADDCNDNIASIRPGAMELCNGVDDNCNDQIDETFPDLGTACTATAQCAGVYVCDASGIATICQATTTPNDWYLDGDGDGFGVGTAVSSCIPPGTDYVTTGGDCNDGNPFTYPGAPELCDALDNNCDGNPEGPEVCPSGGASWAARTVGASDQEWRSIFTEVPGDVTVSGNQGGTAILTPPSSTFQTNATNCGDNNRSWNAVWTDMTNQGRLYLGSSGGSLTFLDRSQNACIQTHDMARWIRGLVGFRREGALEIHGVTENSGSANYGLTFTWTGETGPSELKFGTTTVGPLFDLHGRSRSLLFAVGGFDSGSSRPRIYRFNTNTSQWQSEQVETAISGLGRLRGVWVVNDSVAFAVGDSLTGQNSVLRWDGNTWSRMPFPNTNNETLTSVVAFGAQSVYVTSYNGRIYRYDGTGWQIVFENTNLRFNDIAGTSPADLWVAGNNGQILHWPQ</sequence>
<dbReference type="SUPFAM" id="SSF69322">
    <property type="entry name" value="Tricorn protease domain 2"/>
    <property type="match status" value="1"/>
</dbReference>
<gene>
    <name evidence="2" type="ORF">HNV28_27365</name>
</gene>
<evidence type="ECO:0000313" key="3">
    <source>
        <dbReference type="Proteomes" id="UP000533080"/>
    </source>
</evidence>
<organism evidence="2 3">
    <name type="scientific">Myxococcus xanthus</name>
    <dbReference type="NCBI Taxonomy" id="34"/>
    <lineage>
        <taxon>Bacteria</taxon>
        <taxon>Pseudomonadati</taxon>
        <taxon>Myxococcota</taxon>
        <taxon>Myxococcia</taxon>
        <taxon>Myxococcales</taxon>
        <taxon>Cystobacterineae</taxon>
        <taxon>Myxococcaceae</taxon>
        <taxon>Myxococcus</taxon>
    </lineage>
</organism>
<comment type="caution">
    <text evidence="2">The sequence shown here is derived from an EMBL/GenBank/DDBJ whole genome shotgun (WGS) entry which is preliminary data.</text>
</comment>
<accession>A0A7Y4MTX5</accession>
<dbReference type="Proteomes" id="UP000533080">
    <property type="component" value="Unassembled WGS sequence"/>
</dbReference>
<dbReference type="AlphaFoldDB" id="A0A7Y4MTX5"/>
<dbReference type="InterPro" id="IPR021655">
    <property type="entry name" value="Put_metal-bd"/>
</dbReference>
<keyword evidence="1" id="KW-0732">Signal</keyword>
<reference evidence="2 3" key="1">
    <citation type="submission" date="2020-05" db="EMBL/GenBank/DDBJ databases">
        <authorList>
            <person name="Whitworth D."/>
        </authorList>
    </citation>
    <scope>NUCLEOTIDE SEQUENCE [LARGE SCALE GENOMIC DNA]</scope>
    <source>
        <strain evidence="2 3">AM005</strain>
    </source>
</reference>
<feature type="signal peptide" evidence="1">
    <location>
        <begin position="1"/>
        <end position="18"/>
    </location>
</feature>
<dbReference type="Pfam" id="PF11617">
    <property type="entry name" value="Cu-binding_MopE"/>
    <property type="match status" value="3"/>
</dbReference>
<name>A0A7Y4MTX5_MYXXA</name>
<evidence type="ECO:0000256" key="1">
    <source>
        <dbReference type="SAM" id="SignalP"/>
    </source>
</evidence>